<dbReference type="Proteomes" id="UP000033099">
    <property type="component" value="Chromosome"/>
</dbReference>
<evidence type="ECO:0000313" key="2">
    <source>
        <dbReference type="Proteomes" id="UP000033099"/>
    </source>
</evidence>
<dbReference type="EMBL" id="CP011117">
    <property type="protein sequence ID" value="AKA85540.1"/>
    <property type="molecule type" value="Genomic_DNA"/>
</dbReference>
<name>A0AAU8U1R7_9PSED</name>
<evidence type="ECO:0000313" key="1">
    <source>
        <dbReference type="EMBL" id="AKA85540.1"/>
    </source>
</evidence>
<organism evidence="1 2">
    <name type="scientific">Pseudomonas synxantha</name>
    <dbReference type="NCBI Taxonomy" id="47883"/>
    <lineage>
        <taxon>Bacteria</taxon>
        <taxon>Pseudomonadati</taxon>
        <taxon>Pseudomonadota</taxon>
        <taxon>Gammaproteobacteria</taxon>
        <taxon>Pseudomonadales</taxon>
        <taxon>Pseudomonadaceae</taxon>
        <taxon>Pseudomonas</taxon>
    </lineage>
</organism>
<dbReference type="AlphaFoldDB" id="A0AAU8U1R7"/>
<sequence>MLCAAGKCGRKATHLAGQTCGRGLAPSHIGMRYSGSFLR</sequence>
<evidence type="ECO:0008006" key="3">
    <source>
        <dbReference type="Google" id="ProtNLM"/>
    </source>
</evidence>
<reference evidence="1 2" key="1">
    <citation type="journal article" date="2015" name="Genome Announc.">
        <title>Complete Genome Sequence of Biocontrol Strain Pseudomonas fluorescens LBUM223.</title>
        <authorList>
            <person name="Roquigny R."/>
            <person name="Arseneault T."/>
            <person name="Gadkar V.J."/>
            <person name="Novinscak A."/>
            <person name="Joly D.L."/>
            <person name="Filion M."/>
        </authorList>
    </citation>
    <scope>NUCLEOTIDE SEQUENCE [LARGE SCALE GENOMIC DNA]</scope>
    <source>
        <strain evidence="1 2">LBUM223</strain>
    </source>
</reference>
<dbReference type="KEGG" id="pfb:VO64_4994"/>
<proteinExistence type="predicted"/>
<gene>
    <name evidence="1" type="ORF">VO64_4994</name>
</gene>
<accession>A0AAU8U1R7</accession>
<protein>
    <recommendedName>
        <fullName evidence="3">Threonine synthase</fullName>
    </recommendedName>
</protein>